<organism evidence="1">
    <name type="scientific">Streptomyces iranensis</name>
    <dbReference type="NCBI Taxonomy" id="576784"/>
    <lineage>
        <taxon>Bacteria</taxon>
        <taxon>Bacillati</taxon>
        <taxon>Actinomycetota</taxon>
        <taxon>Actinomycetes</taxon>
        <taxon>Kitasatosporales</taxon>
        <taxon>Streptomycetaceae</taxon>
        <taxon>Streptomyces</taxon>
        <taxon>Streptomyces violaceusniger group</taxon>
    </lineage>
</organism>
<proteinExistence type="predicted"/>
<gene>
    <name evidence="1" type="ORF">SIRAN9599</name>
</gene>
<name>A0A061ACQ9_9ACTN</name>
<dbReference type="EMBL" id="LK022848">
    <property type="protein sequence ID" value="CDR17617.1"/>
    <property type="molecule type" value="Genomic_DNA"/>
</dbReference>
<protein>
    <submittedName>
        <fullName evidence="1">Uncharacterized protein</fullName>
    </submittedName>
</protein>
<reference evidence="1" key="1">
    <citation type="submission" date="2014-05" db="EMBL/GenBank/DDBJ databases">
        <authorList>
            <person name="Horn Fabian"/>
        </authorList>
    </citation>
    <scope>NUCLEOTIDE SEQUENCE</scope>
</reference>
<sequence length="69" mass="7459">MSEEPNTLLMALYVLINDQVVVSRACRGHQPLLSATPVPCGMSRETVKRSELTGHADNGYYAAGPQVQS</sequence>
<dbReference type="GeneID" id="32465397"/>
<dbReference type="HOGENOM" id="CLU_2939960_0_0_11"/>
<evidence type="ECO:0000313" key="1">
    <source>
        <dbReference type="EMBL" id="CDR17617.1"/>
    </source>
</evidence>
<accession>A0A061ACQ9</accession>
<dbReference type="AlphaFoldDB" id="A0A061ACQ9"/>